<dbReference type="RefSeq" id="WP_153660915.1">
    <property type="nucleotide sequence ID" value="NZ_JAAIKR010000001.1"/>
</dbReference>
<dbReference type="Pfam" id="PF16732">
    <property type="entry name" value="ComP_DUS"/>
    <property type="match status" value="1"/>
</dbReference>
<sequence length="140" mass="15549">MTLKYKKHLGFTLIEVMITVVIVGILASIAYPSYTHFVAKGARSDALSVLMDTANRQEQYYLDHKTYTNNMQRLGLNAATTNTVYELENGYYQVSAPTATSSNFVLRAQAIGVQAARDKDCLQIEITSEGQKTPTTCWAN</sequence>
<keyword evidence="2" id="KW-0472">Membrane</keyword>
<name>A0ABS5HY41_9GAMM</name>
<dbReference type="InterPro" id="IPR031982">
    <property type="entry name" value="PilE-like"/>
</dbReference>
<reference evidence="3 4" key="1">
    <citation type="submission" date="2020-02" db="EMBL/GenBank/DDBJ databases">
        <title>Shewanella WXL01 sp. nov., a marine bacterium isolated from green algae in Luhuitou Fringing Reef (Northern South China Sea).</title>
        <authorList>
            <person name="Wang X."/>
        </authorList>
    </citation>
    <scope>NUCLEOTIDE SEQUENCE [LARGE SCALE GENOMIC DNA]</scope>
    <source>
        <strain evidence="3 4">MCCC 1A01895</strain>
    </source>
</reference>
<feature type="transmembrane region" description="Helical" evidence="2">
    <location>
        <begin position="12"/>
        <end position="34"/>
    </location>
</feature>
<dbReference type="Proteomes" id="UP000811844">
    <property type="component" value="Unassembled WGS sequence"/>
</dbReference>
<organism evidence="3 4">
    <name type="scientific">Shewanella intestini</name>
    <dbReference type="NCBI Taxonomy" id="2017544"/>
    <lineage>
        <taxon>Bacteria</taxon>
        <taxon>Pseudomonadati</taxon>
        <taxon>Pseudomonadota</taxon>
        <taxon>Gammaproteobacteria</taxon>
        <taxon>Alteromonadales</taxon>
        <taxon>Shewanellaceae</taxon>
        <taxon>Shewanella</taxon>
    </lineage>
</organism>
<keyword evidence="2" id="KW-0812">Transmembrane</keyword>
<dbReference type="Pfam" id="PF07963">
    <property type="entry name" value="N_methyl"/>
    <property type="match status" value="1"/>
</dbReference>
<dbReference type="NCBIfam" id="TIGR02532">
    <property type="entry name" value="IV_pilin_GFxxxE"/>
    <property type="match status" value="1"/>
</dbReference>
<accession>A0ABS5HY41</accession>
<dbReference type="InterPro" id="IPR045584">
    <property type="entry name" value="Pilin-like"/>
</dbReference>
<evidence type="ECO:0000313" key="4">
    <source>
        <dbReference type="Proteomes" id="UP000811844"/>
    </source>
</evidence>
<proteinExistence type="predicted"/>
<comment type="caution">
    <text evidence="3">The sequence shown here is derived from an EMBL/GenBank/DDBJ whole genome shotgun (WGS) entry which is preliminary data.</text>
</comment>
<keyword evidence="4" id="KW-1185">Reference proteome</keyword>
<dbReference type="SUPFAM" id="SSF54523">
    <property type="entry name" value="Pili subunits"/>
    <property type="match status" value="1"/>
</dbReference>
<dbReference type="InterPro" id="IPR000983">
    <property type="entry name" value="Bac_GSPG_pilin"/>
</dbReference>
<dbReference type="PRINTS" id="PR00813">
    <property type="entry name" value="BCTERIALGSPG"/>
</dbReference>
<keyword evidence="1" id="KW-0488">Methylation</keyword>
<gene>
    <name evidence="3" type="ORF">G3R48_01665</name>
</gene>
<evidence type="ECO:0000256" key="1">
    <source>
        <dbReference type="ARBA" id="ARBA00022481"/>
    </source>
</evidence>
<evidence type="ECO:0000313" key="3">
    <source>
        <dbReference type="EMBL" id="MBR9726697.1"/>
    </source>
</evidence>
<evidence type="ECO:0000256" key="2">
    <source>
        <dbReference type="SAM" id="Phobius"/>
    </source>
</evidence>
<dbReference type="InterPro" id="IPR012902">
    <property type="entry name" value="N_methyl_site"/>
</dbReference>
<protein>
    <submittedName>
        <fullName evidence="3">Prepilin-type N-terminal cleavage/methylation domain-containing protein</fullName>
    </submittedName>
</protein>
<dbReference type="EMBL" id="JAAIKR010000001">
    <property type="protein sequence ID" value="MBR9726697.1"/>
    <property type="molecule type" value="Genomic_DNA"/>
</dbReference>
<dbReference type="Gene3D" id="3.30.700.10">
    <property type="entry name" value="Glycoprotein, Type 4 Pilin"/>
    <property type="match status" value="1"/>
</dbReference>
<keyword evidence="2" id="KW-1133">Transmembrane helix</keyword>